<feature type="non-terminal residue" evidence="1">
    <location>
        <position position="162"/>
    </location>
</feature>
<gene>
    <name evidence="1" type="ORF">PILCRDRAFT_94075</name>
</gene>
<reference evidence="2" key="2">
    <citation type="submission" date="2015-01" db="EMBL/GenBank/DDBJ databases">
        <title>Evolutionary Origins and Diversification of the Mycorrhizal Mutualists.</title>
        <authorList>
            <consortium name="DOE Joint Genome Institute"/>
            <consortium name="Mycorrhizal Genomics Consortium"/>
            <person name="Kohler A."/>
            <person name="Kuo A."/>
            <person name="Nagy L.G."/>
            <person name="Floudas D."/>
            <person name="Copeland A."/>
            <person name="Barry K.W."/>
            <person name="Cichocki N."/>
            <person name="Veneault-Fourrey C."/>
            <person name="LaButti K."/>
            <person name="Lindquist E.A."/>
            <person name="Lipzen A."/>
            <person name="Lundell T."/>
            <person name="Morin E."/>
            <person name="Murat C."/>
            <person name="Riley R."/>
            <person name="Ohm R."/>
            <person name="Sun H."/>
            <person name="Tunlid A."/>
            <person name="Henrissat B."/>
            <person name="Grigoriev I.V."/>
            <person name="Hibbett D.S."/>
            <person name="Martin F."/>
        </authorList>
    </citation>
    <scope>NUCLEOTIDE SEQUENCE [LARGE SCALE GENOMIC DNA]</scope>
    <source>
        <strain evidence="2">F 1598</strain>
    </source>
</reference>
<proteinExistence type="predicted"/>
<dbReference type="InParanoid" id="A0A0C3ESZ0"/>
<evidence type="ECO:0000313" key="2">
    <source>
        <dbReference type="Proteomes" id="UP000054166"/>
    </source>
</evidence>
<protein>
    <submittedName>
        <fullName evidence="1">Uncharacterized protein</fullName>
    </submittedName>
</protein>
<name>A0A0C3ESZ0_PILCF</name>
<dbReference type="EMBL" id="KN833670">
    <property type="protein sequence ID" value="KIM70951.1"/>
    <property type="molecule type" value="Genomic_DNA"/>
</dbReference>
<keyword evidence="2" id="KW-1185">Reference proteome</keyword>
<dbReference type="HOGENOM" id="CLU_1639469_0_0_1"/>
<accession>A0A0C3ESZ0</accession>
<dbReference type="Proteomes" id="UP000054166">
    <property type="component" value="Unassembled WGS sequence"/>
</dbReference>
<dbReference type="AlphaFoldDB" id="A0A0C3ESZ0"/>
<sequence length="162" mass="18140">MPFLAGGLSYAEHIKNTAECECIKGEEMPIPCEIGTSITLLATCGSERNGTAQYINLFGGIHHGTHSLGEYRLPPLPPAQHVGQPDLGFYYPYPESSYQHAPRYDQHAYEYDQHTFWYDQHVPLYDQHAPLYDQHVPFASVSTGSSADILLGPKFTERVVNN</sequence>
<organism evidence="1 2">
    <name type="scientific">Piloderma croceum (strain F 1598)</name>
    <dbReference type="NCBI Taxonomy" id="765440"/>
    <lineage>
        <taxon>Eukaryota</taxon>
        <taxon>Fungi</taxon>
        <taxon>Dikarya</taxon>
        <taxon>Basidiomycota</taxon>
        <taxon>Agaricomycotina</taxon>
        <taxon>Agaricomycetes</taxon>
        <taxon>Agaricomycetidae</taxon>
        <taxon>Atheliales</taxon>
        <taxon>Atheliaceae</taxon>
        <taxon>Piloderma</taxon>
    </lineage>
</organism>
<reference evidence="1 2" key="1">
    <citation type="submission" date="2014-04" db="EMBL/GenBank/DDBJ databases">
        <authorList>
            <consortium name="DOE Joint Genome Institute"/>
            <person name="Kuo A."/>
            <person name="Tarkka M."/>
            <person name="Buscot F."/>
            <person name="Kohler A."/>
            <person name="Nagy L.G."/>
            <person name="Floudas D."/>
            <person name="Copeland A."/>
            <person name="Barry K.W."/>
            <person name="Cichocki N."/>
            <person name="Veneault-Fourrey C."/>
            <person name="LaButti K."/>
            <person name="Lindquist E.A."/>
            <person name="Lipzen A."/>
            <person name="Lundell T."/>
            <person name="Morin E."/>
            <person name="Murat C."/>
            <person name="Sun H."/>
            <person name="Tunlid A."/>
            <person name="Henrissat B."/>
            <person name="Grigoriev I.V."/>
            <person name="Hibbett D.S."/>
            <person name="Martin F."/>
            <person name="Nordberg H.P."/>
            <person name="Cantor M.N."/>
            <person name="Hua S.X."/>
        </authorList>
    </citation>
    <scope>NUCLEOTIDE SEQUENCE [LARGE SCALE GENOMIC DNA]</scope>
    <source>
        <strain evidence="1 2">F 1598</strain>
    </source>
</reference>
<evidence type="ECO:0000313" key="1">
    <source>
        <dbReference type="EMBL" id="KIM70951.1"/>
    </source>
</evidence>